<dbReference type="SUPFAM" id="SSF54637">
    <property type="entry name" value="Thioesterase/thiol ester dehydrase-isomerase"/>
    <property type="match status" value="1"/>
</dbReference>
<evidence type="ECO:0000313" key="4">
    <source>
        <dbReference type="EMBL" id="MEX0404874.1"/>
    </source>
</evidence>
<dbReference type="SUPFAM" id="SSF53720">
    <property type="entry name" value="ALDH-like"/>
    <property type="match status" value="1"/>
</dbReference>
<evidence type="ECO:0000256" key="1">
    <source>
        <dbReference type="ARBA" id="ARBA00023002"/>
    </source>
</evidence>
<feature type="domain" description="MaoC-like" evidence="3">
    <location>
        <begin position="541"/>
        <end position="650"/>
    </location>
</feature>
<dbReference type="InterPro" id="IPR016162">
    <property type="entry name" value="Ald_DH_N"/>
</dbReference>
<proteinExistence type="predicted"/>
<dbReference type="EMBL" id="JBDPGJ010000001">
    <property type="protein sequence ID" value="MEX0404874.1"/>
    <property type="molecule type" value="Genomic_DNA"/>
</dbReference>
<sequence length="674" mass="72002">MTILSLNSFAAGKWVAPSGRISDLKSAVDGRVIARLGAELDFERMTDHARKVGGPALRELTFHQRAAMLKALAQYLNERRDALYELSYDTGATKTDSMIDIDGGIGTMFVYASKGRRELPDDVIYVDGNLEQLGKTGAFLGQHVATSLQGVAVHINAFNFPVWGMLEKLAPTLLAGVPAIVKPASATAWLAEAAFRMMIESGVLPDGAVQFVAGSTGDLLDRLGSQDVVSFTGSAATAGMLRSNENLLGNAVRFVAEQDSLNATILGPDAAPGTPEFDTFVREVHREMTAKAGQKCTAIRRVLVPAEHQEAVIEAISERLAKTVVGDPRAEATKMGALASLAQREDVLEKARLIGSEARLVFGSTDGSRPDGVDAGGAFVSPMLFSCDDPDGAENVHSVEAFGPVSTVMAYRDLDHATALANRGAGSLVASVFTHDPQVARKVVLASGAWHGRLYFANRDTGKEATGHGSPLPHLVHGGPGRAGGGEEMGGIRGVMHYMQRTAIQASPDLLSGITKTFVPGSKTLPKDRHPFRMTFGELEIGHTLETAAREVTLADIEHFAEFTGDNFYAHMDEEAAKANPFFPGRVAHGYLILSFAAGLFVDPAPGPVLANYGLDNLRFMKPVAPGDTLKVRLTAKSKTQRNAEYGEVRWDVAVTNQDGEQVASYELLTMNAM</sequence>
<dbReference type="InterPro" id="IPR016161">
    <property type="entry name" value="Ald_DH/histidinol_DH"/>
</dbReference>
<evidence type="ECO:0000259" key="2">
    <source>
        <dbReference type="Pfam" id="PF00171"/>
    </source>
</evidence>
<evidence type="ECO:0000313" key="5">
    <source>
        <dbReference type="Proteomes" id="UP001556692"/>
    </source>
</evidence>
<dbReference type="InterPro" id="IPR002539">
    <property type="entry name" value="MaoC-like_dom"/>
</dbReference>
<dbReference type="NCBIfam" id="TIGR02278">
    <property type="entry name" value="PaaN-DH"/>
    <property type="match status" value="1"/>
</dbReference>
<dbReference type="PANTHER" id="PTHR43111:SF1">
    <property type="entry name" value="ALDEHYDE DEHYDROGENASE B-RELATED"/>
    <property type="match status" value="1"/>
</dbReference>
<keyword evidence="1" id="KW-0560">Oxidoreductase</keyword>
<dbReference type="CDD" id="cd07128">
    <property type="entry name" value="ALDH_MaoC-N"/>
    <property type="match status" value="1"/>
</dbReference>
<evidence type="ECO:0000259" key="3">
    <source>
        <dbReference type="Pfam" id="PF01575"/>
    </source>
</evidence>
<dbReference type="Proteomes" id="UP001556692">
    <property type="component" value="Unassembled WGS sequence"/>
</dbReference>
<dbReference type="NCBIfam" id="NF008868">
    <property type="entry name" value="PRK11903.1"/>
    <property type="match status" value="1"/>
</dbReference>
<dbReference type="InterPro" id="IPR016163">
    <property type="entry name" value="Ald_DH_C"/>
</dbReference>
<reference evidence="4 5" key="1">
    <citation type="submission" date="2024-05" db="EMBL/GenBank/DDBJ databases">
        <authorList>
            <person name="Jiang F."/>
        </authorList>
    </citation>
    <scope>NUCLEOTIDE SEQUENCE [LARGE SCALE GENOMIC DNA]</scope>
    <source>
        <strain evidence="4 5">LZ166</strain>
    </source>
</reference>
<comment type="caution">
    <text evidence="4">The sequence shown here is derived from an EMBL/GenBank/DDBJ whole genome shotgun (WGS) entry which is preliminary data.</text>
</comment>
<dbReference type="Pfam" id="PF01575">
    <property type="entry name" value="MaoC_dehydratas"/>
    <property type="match status" value="1"/>
</dbReference>
<keyword evidence="5" id="KW-1185">Reference proteome</keyword>
<protein>
    <submittedName>
        <fullName evidence="4">Phenylacetic acid degradation bifunctional protein PaaZ</fullName>
    </submittedName>
</protein>
<gene>
    <name evidence="4" type="primary">paaZ</name>
    <name evidence="4" type="ORF">ABGN05_04270</name>
</gene>
<organism evidence="4 5">
    <name type="scientific">Aquibium pacificus</name>
    <dbReference type="NCBI Taxonomy" id="3153579"/>
    <lineage>
        <taxon>Bacteria</taxon>
        <taxon>Pseudomonadati</taxon>
        <taxon>Pseudomonadota</taxon>
        <taxon>Alphaproteobacteria</taxon>
        <taxon>Hyphomicrobiales</taxon>
        <taxon>Phyllobacteriaceae</taxon>
        <taxon>Aquibium</taxon>
    </lineage>
</organism>
<accession>A0ABV3SFR3</accession>
<dbReference type="Gene3D" id="3.40.605.10">
    <property type="entry name" value="Aldehyde Dehydrogenase, Chain A, domain 1"/>
    <property type="match status" value="1"/>
</dbReference>
<dbReference type="Gene3D" id="3.10.129.10">
    <property type="entry name" value="Hotdog Thioesterase"/>
    <property type="match status" value="1"/>
</dbReference>
<dbReference type="PANTHER" id="PTHR43111">
    <property type="entry name" value="ALDEHYDE DEHYDROGENASE B-RELATED"/>
    <property type="match status" value="1"/>
</dbReference>
<dbReference type="Gene3D" id="3.40.309.10">
    <property type="entry name" value="Aldehyde Dehydrogenase, Chain A, domain 2"/>
    <property type="match status" value="1"/>
</dbReference>
<dbReference type="InterPro" id="IPR011966">
    <property type="entry name" value="PaaN-DH"/>
</dbReference>
<name>A0ABV3SFR3_9HYPH</name>
<dbReference type="InterPro" id="IPR015590">
    <property type="entry name" value="Aldehyde_DH_dom"/>
</dbReference>
<dbReference type="RefSeq" id="WP_367952738.1">
    <property type="nucleotide sequence ID" value="NZ_JBDPGJ010000001.1"/>
</dbReference>
<feature type="domain" description="Aldehyde dehydrogenase" evidence="2">
    <location>
        <begin position="14"/>
        <end position="501"/>
    </location>
</feature>
<dbReference type="InterPro" id="IPR029069">
    <property type="entry name" value="HotDog_dom_sf"/>
</dbReference>
<dbReference type="Pfam" id="PF00171">
    <property type="entry name" value="Aldedh"/>
    <property type="match status" value="1"/>
</dbReference>